<accession>A0AA36E7R5</accession>
<feature type="compositionally biased region" description="Polar residues" evidence="1">
    <location>
        <begin position="60"/>
        <end position="69"/>
    </location>
</feature>
<dbReference type="EMBL" id="OX465081">
    <property type="protein sequence ID" value="CAI9285372.1"/>
    <property type="molecule type" value="Genomic_DNA"/>
</dbReference>
<evidence type="ECO:0000256" key="1">
    <source>
        <dbReference type="SAM" id="MobiDB-lite"/>
    </source>
</evidence>
<proteinExistence type="predicted"/>
<dbReference type="AlphaFoldDB" id="A0AA36E7R5"/>
<gene>
    <name evidence="2" type="ORF">LSALG_LOCUS24845</name>
</gene>
<organism evidence="2 3">
    <name type="scientific">Lactuca saligna</name>
    <name type="common">Willowleaf lettuce</name>
    <dbReference type="NCBI Taxonomy" id="75948"/>
    <lineage>
        <taxon>Eukaryota</taxon>
        <taxon>Viridiplantae</taxon>
        <taxon>Streptophyta</taxon>
        <taxon>Embryophyta</taxon>
        <taxon>Tracheophyta</taxon>
        <taxon>Spermatophyta</taxon>
        <taxon>Magnoliopsida</taxon>
        <taxon>eudicotyledons</taxon>
        <taxon>Gunneridae</taxon>
        <taxon>Pentapetalae</taxon>
        <taxon>asterids</taxon>
        <taxon>campanulids</taxon>
        <taxon>Asterales</taxon>
        <taxon>Asteraceae</taxon>
        <taxon>Cichorioideae</taxon>
        <taxon>Cichorieae</taxon>
        <taxon>Lactucinae</taxon>
        <taxon>Lactuca</taxon>
    </lineage>
</organism>
<dbReference type="Proteomes" id="UP001177003">
    <property type="component" value="Chromosome 5"/>
</dbReference>
<feature type="compositionally biased region" description="Basic and acidic residues" evidence="1">
    <location>
        <begin position="70"/>
        <end position="80"/>
    </location>
</feature>
<feature type="region of interest" description="Disordered" evidence="1">
    <location>
        <begin position="126"/>
        <end position="147"/>
    </location>
</feature>
<keyword evidence="3" id="KW-1185">Reference proteome</keyword>
<sequence>MYDPNAPISVFFIVELDLKDKIINQNHEDIDMLKKTDRKEYTRKALSKLVTILKQLSPSASSHTRTTSVHVDKSHTEKLQAKKFRTTKKSHIVRTSHVHKSVHTDKFVQVGKTFESVKLSQVVKTSSHHVKTQAPASYKAKQSKKRK</sequence>
<name>A0AA36E7R5_LACSI</name>
<feature type="region of interest" description="Disordered" evidence="1">
    <location>
        <begin position="60"/>
        <end position="98"/>
    </location>
</feature>
<reference evidence="2" key="1">
    <citation type="submission" date="2023-04" db="EMBL/GenBank/DDBJ databases">
        <authorList>
            <person name="Vijverberg K."/>
            <person name="Xiong W."/>
            <person name="Schranz E."/>
        </authorList>
    </citation>
    <scope>NUCLEOTIDE SEQUENCE</scope>
</reference>
<protein>
    <submittedName>
        <fullName evidence="2">Uncharacterized protein</fullName>
    </submittedName>
</protein>
<feature type="compositionally biased region" description="Basic residues" evidence="1">
    <location>
        <begin position="81"/>
        <end position="98"/>
    </location>
</feature>
<evidence type="ECO:0000313" key="2">
    <source>
        <dbReference type="EMBL" id="CAI9285372.1"/>
    </source>
</evidence>
<evidence type="ECO:0000313" key="3">
    <source>
        <dbReference type="Proteomes" id="UP001177003"/>
    </source>
</evidence>